<accession>A0ABM4DEG4</accession>
<keyword evidence="5 8" id="KW-0175">Coiled coil</keyword>
<dbReference type="CDD" id="cd07592">
    <property type="entry name" value="BAR_Endophilin_A"/>
    <property type="match status" value="1"/>
</dbReference>
<dbReference type="Gene3D" id="1.20.1270.60">
    <property type="entry name" value="Arfaptin homology (AH) domain/BAR domain"/>
    <property type="match status" value="1"/>
</dbReference>
<dbReference type="Proteomes" id="UP001652625">
    <property type="component" value="Chromosome 13"/>
</dbReference>
<feature type="coiled-coil region" evidence="8">
    <location>
        <begin position="26"/>
        <end position="53"/>
    </location>
</feature>
<keyword evidence="4" id="KW-0254">Endocytosis</keyword>
<dbReference type="InterPro" id="IPR027267">
    <property type="entry name" value="AH/BAR_dom_sf"/>
</dbReference>
<dbReference type="PRINTS" id="PR00452">
    <property type="entry name" value="SH3DOMAIN"/>
</dbReference>
<dbReference type="SMART" id="SM00326">
    <property type="entry name" value="SH3"/>
    <property type="match status" value="1"/>
</dbReference>
<evidence type="ECO:0000256" key="9">
    <source>
        <dbReference type="SAM" id="MobiDB-lite"/>
    </source>
</evidence>
<evidence type="ECO:0000256" key="4">
    <source>
        <dbReference type="ARBA" id="ARBA00022583"/>
    </source>
</evidence>
<evidence type="ECO:0000256" key="8">
    <source>
        <dbReference type="SAM" id="Coils"/>
    </source>
</evidence>
<evidence type="ECO:0000256" key="2">
    <source>
        <dbReference type="ARBA" id="ARBA00006697"/>
    </source>
</evidence>
<evidence type="ECO:0000256" key="3">
    <source>
        <dbReference type="ARBA" id="ARBA00022443"/>
    </source>
</evidence>
<comment type="subcellular location">
    <subcellularLocation>
        <location evidence="1">Membrane</location>
        <topology evidence="1">Peripheral membrane protein</topology>
    </subcellularLocation>
</comment>
<evidence type="ECO:0000259" key="11">
    <source>
        <dbReference type="PROSITE" id="PS51021"/>
    </source>
</evidence>
<dbReference type="Pfam" id="PF14604">
    <property type="entry name" value="SH3_9"/>
    <property type="match status" value="1"/>
</dbReference>
<feature type="domain" description="BAR" evidence="11">
    <location>
        <begin position="18"/>
        <end position="249"/>
    </location>
</feature>
<dbReference type="GeneID" id="100202483"/>
<feature type="region of interest" description="Disordered" evidence="9">
    <location>
        <begin position="276"/>
        <end position="300"/>
    </location>
</feature>
<dbReference type="InterPro" id="IPR004148">
    <property type="entry name" value="BAR_dom"/>
</dbReference>
<evidence type="ECO:0000313" key="13">
    <source>
        <dbReference type="RefSeq" id="XP_065672804.1"/>
    </source>
</evidence>
<evidence type="ECO:0000313" key="12">
    <source>
        <dbReference type="Proteomes" id="UP001652625"/>
    </source>
</evidence>
<evidence type="ECO:0000256" key="6">
    <source>
        <dbReference type="ARBA" id="ARBA00023136"/>
    </source>
</evidence>
<dbReference type="PROSITE" id="PS51021">
    <property type="entry name" value="BAR"/>
    <property type="match status" value="1"/>
</dbReference>
<dbReference type="PANTHER" id="PTHR14167">
    <property type="entry name" value="SH3 DOMAIN-CONTAINING"/>
    <property type="match status" value="1"/>
</dbReference>
<dbReference type="PANTHER" id="PTHR14167:SF81">
    <property type="entry name" value="ENDOPHILIN-A"/>
    <property type="match status" value="1"/>
</dbReference>
<reference evidence="13" key="1">
    <citation type="submission" date="2025-08" db="UniProtKB">
        <authorList>
            <consortium name="RefSeq"/>
        </authorList>
    </citation>
    <scope>IDENTIFICATION</scope>
</reference>
<proteinExistence type="inferred from homology"/>
<gene>
    <name evidence="13" type="primary">LOC100202483</name>
</gene>
<evidence type="ECO:0000256" key="5">
    <source>
        <dbReference type="ARBA" id="ARBA00023054"/>
    </source>
</evidence>
<dbReference type="PROSITE" id="PS50002">
    <property type="entry name" value="SH3"/>
    <property type="match status" value="1"/>
</dbReference>
<dbReference type="RefSeq" id="XP_065672804.1">
    <property type="nucleotide sequence ID" value="XM_065816732.1"/>
</dbReference>
<comment type="similarity">
    <text evidence="2">Belongs to the endophilin family.</text>
</comment>
<dbReference type="InterPro" id="IPR035824">
    <property type="entry name" value="Endophilin_A_SH3"/>
</dbReference>
<evidence type="ECO:0000256" key="7">
    <source>
        <dbReference type="PROSITE-ProRule" id="PRU00192"/>
    </source>
</evidence>
<dbReference type="InterPro" id="IPR001452">
    <property type="entry name" value="SH3_domain"/>
</dbReference>
<feature type="domain" description="SH3" evidence="10">
    <location>
        <begin position="299"/>
        <end position="358"/>
    </location>
</feature>
<keyword evidence="3 7" id="KW-0728">SH3 domain</keyword>
<dbReference type="Gene3D" id="2.30.30.40">
    <property type="entry name" value="SH3 Domains"/>
    <property type="match status" value="1"/>
</dbReference>
<dbReference type="InterPro" id="IPR036028">
    <property type="entry name" value="SH3-like_dom_sf"/>
</dbReference>
<dbReference type="SUPFAM" id="SSF103657">
    <property type="entry name" value="BAR/IMD domain-like"/>
    <property type="match status" value="1"/>
</dbReference>
<sequence length="359" mass="40878">MSLAGLKKQFNKTSQFLSERVAGTKGSQLEEEFKELERKIDIVTKAVDELHNKSREYLQPNPSARTKLAVQASYQKARGQTKSAKYPQVEQNLADVFLKAGADLNDELPYSQSLMACGNTFTQIAEIKDSLEFSVKQNFLDPLYQLQQKDLKEINHHRKKLESRRLDFDYKKSKGAKVPEEELNIAEEKFTESKELCYNSMMNFIDSDVEHIGQIHAFAEAVRDYHHQCADLMDALVKKLAENLSEAASRPKEDRVFISRPKFDDSGSLNAYDIVEKSSPLPTPTPPQRSAPTAPNQKSKMPCCRAMYDFEPENEGELGFQEGDVIELTSRIDENWLEGRLKGQIGFFPQNYVEIIVPL</sequence>
<evidence type="ECO:0000259" key="10">
    <source>
        <dbReference type="PROSITE" id="PS50002"/>
    </source>
</evidence>
<organism evidence="12 13">
    <name type="scientific">Hydra vulgaris</name>
    <name type="common">Hydra</name>
    <name type="synonym">Hydra attenuata</name>
    <dbReference type="NCBI Taxonomy" id="6087"/>
    <lineage>
        <taxon>Eukaryota</taxon>
        <taxon>Metazoa</taxon>
        <taxon>Cnidaria</taxon>
        <taxon>Hydrozoa</taxon>
        <taxon>Hydroidolina</taxon>
        <taxon>Anthoathecata</taxon>
        <taxon>Aplanulata</taxon>
        <taxon>Hydridae</taxon>
        <taxon>Hydra</taxon>
    </lineage>
</organism>
<dbReference type="SUPFAM" id="SSF50044">
    <property type="entry name" value="SH3-domain"/>
    <property type="match status" value="1"/>
</dbReference>
<dbReference type="CDD" id="cd11803">
    <property type="entry name" value="SH3_Endophilin_A"/>
    <property type="match status" value="1"/>
</dbReference>
<feature type="compositionally biased region" description="Polar residues" evidence="9">
    <location>
        <begin position="290"/>
        <end position="299"/>
    </location>
</feature>
<protein>
    <submittedName>
        <fullName evidence="13">Endophilin-A3 isoform X2</fullName>
    </submittedName>
</protein>
<keyword evidence="6" id="KW-0472">Membrane</keyword>
<dbReference type="SMART" id="SM00721">
    <property type="entry name" value="BAR"/>
    <property type="match status" value="1"/>
</dbReference>
<dbReference type="Pfam" id="PF03114">
    <property type="entry name" value="BAR"/>
    <property type="match status" value="1"/>
</dbReference>
<name>A0ABM4DEG4_HYDVU</name>
<keyword evidence="12" id="KW-1185">Reference proteome</keyword>
<evidence type="ECO:0000256" key="1">
    <source>
        <dbReference type="ARBA" id="ARBA00004170"/>
    </source>
</evidence>
<dbReference type="InterPro" id="IPR050384">
    <property type="entry name" value="Endophilin_SH3RF"/>
</dbReference>